<feature type="domain" description="Outer membrane protein beta-barrel" evidence="2">
    <location>
        <begin position="19"/>
        <end position="184"/>
    </location>
</feature>
<accession>A0A250FRK1</accession>
<dbReference type="SUPFAM" id="SSF56925">
    <property type="entry name" value="OMPA-like"/>
    <property type="match status" value="1"/>
</dbReference>
<feature type="signal peptide" evidence="1">
    <location>
        <begin position="1"/>
        <end position="19"/>
    </location>
</feature>
<evidence type="ECO:0000313" key="4">
    <source>
        <dbReference type="Proteomes" id="UP000217250"/>
    </source>
</evidence>
<dbReference type="RefSeq" id="WP_095911008.1">
    <property type="nucleotide sequence ID" value="NZ_CP022386.1"/>
</dbReference>
<dbReference type="InterPro" id="IPR025665">
    <property type="entry name" value="Beta-barrel_OMP_2"/>
</dbReference>
<proteinExistence type="predicted"/>
<sequence>MHKIFLLLSIFSLHLYTHAQEFDVGVKGGINYVSLRGTTSEVSTFKSKLGVYVGAYGELFLGRIFSLQPEVLFSREGARWQREGLLPSGDTYKASLNTDYVNVPILANVKLHEKFSLQAGPQFGFLVVKPEIGSEEPIFGGENYLDKGIYRTFDFAVVLGFKIRFTDNIAGELRYTNSLTNLFDKKHPALEAANFGNNNNFRHSYFSFGVEYRIKQLTIF</sequence>
<organism evidence="3 4">
    <name type="scientific">Capnocytophaga gingivalis</name>
    <dbReference type="NCBI Taxonomy" id="1017"/>
    <lineage>
        <taxon>Bacteria</taxon>
        <taxon>Pseudomonadati</taxon>
        <taxon>Bacteroidota</taxon>
        <taxon>Flavobacteriia</taxon>
        <taxon>Flavobacteriales</taxon>
        <taxon>Flavobacteriaceae</taxon>
        <taxon>Capnocytophaga</taxon>
    </lineage>
</organism>
<dbReference type="GeneID" id="84809288"/>
<dbReference type="InterPro" id="IPR011250">
    <property type="entry name" value="OMP/PagP_B-barrel"/>
</dbReference>
<evidence type="ECO:0000259" key="2">
    <source>
        <dbReference type="Pfam" id="PF13568"/>
    </source>
</evidence>
<feature type="chain" id="PRO_5013055227" description="Outer membrane protein beta-barrel domain-containing protein" evidence="1">
    <location>
        <begin position="20"/>
        <end position="220"/>
    </location>
</feature>
<dbReference type="OrthoDB" id="947434at2"/>
<dbReference type="KEGG" id="cgh:CGC50_12160"/>
<dbReference type="AlphaFoldDB" id="A0A250FRK1"/>
<dbReference type="Proteomes" id="UP000217250">
    <property type="component" value="Chromosome"/>
</dbReference>
<keyword evidence="1" id="KW-0732">Signal</keyword>
<protein>
    <recommendedName>
        <fullName evidence="2">Outer membrane protein beta-barrel domain-containing protein</fullName>
    </recommendedName>
</protein>
<name>A0A250FRK1_9FLAO</name>
<dbReference type="EMBL" id="CP022386">
    <property type="protein sequence ID" value="ATA87812.1"/>
    <property type="molecule type" value="Genomic_DNA"/>
</dbReference>
<dbReference type="Pfam" id="PF13568">
    <property type="entry name" value="OMP_b-brl_2"/>
    <property type="match status" value="1"/>
</dbReference>
<gene>
    <name evidence="3" type="ORF">CGC50_12160</name>
</gene>
<evidence type="ECO:0000256" key="1">
    <source>
        <dbReference type="SAM" id="SignalP"/>
    </source>
</evidence>
<evidence type="ECO:0000313" key="3">
    <source>
        <dbReference type="EMBL" id="ATA87812.1"/>
    </source>
</evidence>
<reference evidence="4" key="1">
    <citation type="submission" date="2017-06" db="EMBL/GenBank/DDBJ databases">
        <title>Capnocytophaga spp. assemblies.</title>
        <authorList>
            <person name="Gulvik C.A."/>
        </authorList>
    </citation>
    <scope>NUCLEOTIDE SEQUENCE [LARGE SCALE GENOMIC DNA]</scope>
    <source>
        <strain evidence="4">H1496</strain>
    </source>
</reference>